<proteinExistence type="predicted"/>
<dbReference type="InterPro" id="IPR036770">
    <property type="entry name" value="Ankyrin_rpt-contain_sf"/>
</dbReference>
<protein>
    <submittedName>
        <fullName evidence="2">Uncharacterized protein</fullName>
    </submittedName>
</protein>
<evidence type="ECO:0000313" key="3">
    <source>
        <dbReference type="Proteomes" id="UP001231189"/>
    </source>
</evidence>
<reference evidence="2" key="1">
    <citation type="submission" date="2023-07" db="EMBL/GenBank/DDBJ databases">
        <title>A chromosome-level genome assembly of Lolium multiflorum.</title>
        <authorList>
            <person name="Chen Y."/>
            <person name="Copetti D."/>
            <person name="Kolliker R."/>
            <person name="Studer B."/>
        </authorList>
    </citation>
    <scope>NUCLEOTIDE SEQUENCE</scope>
    <source>
        <strain evidence="2">02402/16</strain>
        <tissue evidence="2">Leaf</tissue>
    </source>
</reference>
<feature type="repeat" description="ANK" evidence="1">
    <location>
        <begin position="9"/>
        <end position="42"/>
    </location>
</feature>
<evidence type="ECO:0000256" key="1">
    <source>
        <dbReference type="PROSITE-ProRule" id="PRU00023"/>
    </source>
</evidence>
<dbReference type="AlphaFoldDB" id="A0AAD8RRM4"/>
<organism evidence="2 3">
    <name type="scientific">Lolium multiflorum</name>
    <name type="common">Italian ryegrass</name>
    <name type="synonym">Lolium perenne subsp. multiflorum</name>
    <dbReference type="NCBI Taxonomy" id="4521"/>
    <lineage>
        <taxon>Eukaryota</taxon>
        <taxon>Viridiplantae</taxon>
        <taxon>Streptophyta</taxon>
        <taxon>Embryophyta</taxon>
        <taxon>Tracheophyta</taxon>
        <taxon>Spermatophyta</taxon>
        <taxon>Magnoliopsida</taxon>
        <taxon>Liliopsida</taxon>
        <taxon>Poales</taxon>
        <taxon>Poaceae</taxon>
        <taxon>BOP clade</taxon>
        <taxon>Pooideae</taxon>
        <taxon>Poodae</taxon>
        <taxon>Poeae</taxon>
        <taxon>Poeae Chloroplast Group 2 (Poeae type)</taxon>
        <taxon>Loliodinae</taxon>
        <taxon>Loliinae</taxon>
        <taxon>Lolium</taxon>
    </lineage>
</organism>
<feature type="repeat" description="ANK" evidence="1">
    <location>
        <begin position="140"/>
        <end position="172"/>
    </location>
</feature>
<feature type="repeat" description="ANK" evidence="1">
    <location>
        <begin position="109"/>
        <end position="141"/>
    </location>
</feature>
<dbReference type="Pfam" id="PF12796">
    <property type="entry name" value="Ank_2"/>
    <property type="match status" value="1"/>
</dbReference>
<sequence length="236" mass="25461">MDLLYRSIRGLSPLICAIYGTAPKTIVELLLDRGAKPDLPSTEGVTVLHVLATKKDPFGIADMLLSRGAKVDSMSSEGTPLHFAAQCGNLEMMEVLLKYEANPNSVVQSSYAPLTMALLSSSLKCVELVIQAGADVNAAKPVTPLIIAARYGLSDCIKCLLKYGADPNIADEIGITPVEIAAIHGWKKCVEILFPDTSPVDKFADWSIDGIMEHVKSGSSEVRIEYFLFDLLFQSG</sequence>
<dbReference type="PANTHER" id="PTHR46224">
    <property type="entry name" value="ANKYRIN REPEAT FAMILY PROTEIN"/>
    <property type="match status" value="1"/>
</dbReference>
<dbReference type="PROSITE" id="PS50088">
    <property type="entry name" value="ANK_REPEAT"/>
    <property type="match status" value="5"/>
</dbReference>
<keyword evidence="1" id="KW-0040">ANK repeat</keyword>
<comment type="caution">
    <text evidence="2">The sequence shown here is derived from an EMBL/GenBank/DDBJ whole genome shotgun (WGS) entry which is preliminary data.</text>
</comment>
<dbReference type="InterPro" id="IPR002110">
    <property type="entry name" value="Ankyrin_rpt"/>
</dbReference>
<dbReference type="Pfam" id="PF13857">
    <property type="entry name" value="Ank_5"/>
    <property type="match status" value="1"/>
</dbReference>
<dbReference type="PROSITE" id="PS50297">
    <property type="entry name" value="ANK_REP_REGION"/>
    <property type="match status" value="2"/>
</dbReference>
<dbReference type="Proteomes" id="UP001231189">
    <property type="component" value="Unassembled WGS sequence"/>
</dbReference>
<dbReference type="SUPFAM" id="SSF48403">
    <property type="entry name" value="Ankyrin repeat"/>
    <property type="match status" value="1"/>
</dbReference>
<feature type="repeat" description="ANK" evidence="1">
    <location>
        <begin position="43"/>
        <end position="76"/>
    </location>
</feature>
<keyword evidence="3" id="KW-1185">Reference proteome</keyword>
<dbReference type="Gene3D" id="1.25.40.20">
    <property type="entry name" value="Ankyrin repeat-containing domain"/>
    <property type="match status" value="2"/>
</dbReference>
<feature type="repeat" description="ANK" evidence="1">
    <location>
        <begin position="76"/>
        <end position="108"/>
    </location>
</feature>
<dbReference type="PRINTS" id="PR01415">
    <property type="entry name" value="ANKYRIN"/>
</dbReference>
<accession>A0AAD8RRM4</accession>
<dbReference type="SMART" id="SM00248">
    <property type="entry name" value="ANK"/>
    <property type="match status" value="6"/>
</dbReference>
<dbReference type="PANTHER" id="PTHR46224:SF22">
    <property type="match status" value="1"/>
</dbReference>
<gene>
    <name evidence="2" type="ORF">QYE76_004219</name>
</gene>
<name>A0AAD8RRM4_LOLMU</name>
<evidence type="ECO:0000313" key="2">
    <source>
        <dbReference type="EMBL" id="KAK1629904.1"/>
    </source>
</evidence>
<dbReference type="InterPro" id="IPR051616">
    <property type="entry name" value="Cul2-RING_E3_ligase_SR"/>
</dbReference>
<dbReference type="EMBL" id="JAUUTY010000005">
    <property type="protein sequence ID" value="KAK1629904.1"/>
    <property type="molecule type" value="Genomic_DNA"/>
</dbReference>